<name>A0AAW0IXN9_QUESU</name>
<keyword evidence="2" id="KW-1185">Reference proteome</keyword>
<comment type="caution">
    <text evidence="1">The sequence shown here is derived from an EMBL/GenBank/DDBJ whole genome shotgun (WGS) entry which is preliminary data.</text>
</comment>
<protein>
    <submittedName>
        <fullName evidence="1">Uncharacterized protein</fullName>
    </submittedName>
</protein>
<dbReference type="GO" id="GO:0000463">
    <property type="term" value="P:maturation of LSU-rRNA from tricistronic rRNA transcript (SSU-rRNA, 5.8S rRNA, LSU-rRNA)"/>
    <property type="evidence" value="ECO:0007669"/>
    <property type="project" value="TreeGrafter"/>
</dbReference>
<accession>A0AAW0IXN9</accession>
<gene>
    <name evidence="1" type="ORF">CFP56_040672</name>
</gene>
<dbReference type="Proteomes" id="UP000237347">
    <property type="component" value="Unassembled WGS sequence"/>
</dbReference>
<proteinExistence type="predicted"/>
<organism evidence="1 2">
    <name type="scientific">Quercus suber</name>
    <name type="common">Cork oak</name>
    <dbReference type="NCBI Taxonomy" id="58331"/>
    <lineage>
        <taxon>Eukaryota</taxon>
        <taxon>Viridiplantae</taxon>
        <taxon>Streptophyta</taxon>
        <taxon>Embryophyta</taxon>
        <taxon>Tracheophyta</taxon>
        <taxon>Spermatophyta</taxon>
        <taxon>Magnoliopsida</taxon>
        <taxon>eudicotyledons</taxon>
        <taxon>Gunneridae</taxon>
        <taxon>Pentapetalae</taxon>
        <taxon>rosids</taxon>
        <taxon>fabids</taxon>
        <taxon>Fagales</taxon>
        <taxon>Fagaceae</taxon>
        <taxon>Quercus</taxon>
    </lineage>
</organism>
<evidence type="ECO:0000313" key="2">
    <source>
        <dbReference type="Proteomes" id="UP000237347"/>
    </source>
</evidence>
<dbReference type="GO" id="GO:0000466">
    <property type="term" value="P:maturation of 5.8S rRNA from tricistronic rRNA transcript (SSU-rRNA, 5.8S rRNA, LSU-rRNA)"/>
    <property type="evidence" value="ECO:0007669"/>
    <property type="project" value="TreeGrafter"/>
</dbReference>
<dbReference type="GO" id="GO:0005730">
    <property type="term" value="C:nucleolus"/>
    <property type="evidence" value="ECO:0007669"/>
    <property type="project" value="TreeGrafter"/>
</dbReference>
<dbReference type="EMBL" id="PKMF04000797">
    <property type="protein sequence ID" value="KAK7819122.1"/>
    <property type="molecule type" value="Genomic_DNA"/>
</dbReference>
<reference evidence="1 2" key="1">
    <citation type="journal article" date="2018" name="Sci. Data">
        <title>The draft genome sequence of cork oak.</title>
        <authorList>
            <person name="Ramos A.M."/>
            <person name="Usie A."/>
            <person name="Barbosa P."/>
            <person name="Barros P.M."/>
            <person name="Capote T."/>
            <person name="Chaves I."/>
            <person name="Simoes F."/>
            <person name="Abreu I."/>
            <person name="Carrasquinho I."/>
            <person name="Faro C."/>
            <person name="Guimaraes J.B."/>
            <person name="Mendonca D."/>
            <person name="Nobrega F."/>
            <person name="Rodrigues L."/>
            <person name="Saibo N.J.M."/>
            <person name="Varela M.C."/>
            <person name="Egas C."/>
            <person name="Matos J."/>
            <person name="Miguel C.M."/>
            <person name="Oliveira M.M."/>
            <person name="Ricardo C.P."/>
            <person name="Goncalves S."/>
        </authorList>
    </citation>
    <scope>NUCLEOTIDE SEQUENCE [LARGE SCALE GENOMIC DNA]</scope>
    <source>
        <strain evidence="2">cv. HL8</strain>
    </source>
</reference>
<evidence type="ECO:0000313" key="1">
    <source>
        <dbReference type="EMBL" id="KAK7819122.1"/>
    </source>
</evidence>
<dbReference type="PANTHER" id="PTHR13500">
    <property type="entry name" value="NUCLEOLAR PRERIBOSOMAL-ASSOCIATED PROTEIN 1"/>
    <property type="match status" value="1"/>
</dbReference>
<dbReference type="PANTHER" id="PTHR13500:SF0">
    <property type="entry name" value="NUCLEOLAR PRE-RIBOSOMAL-ASSOCIATED PROTEIN 1"/>
    <property type="match status" value="1"/>
</dbReference>
<sequence>MEENRGLALSDVSASCFVLSKLNSGKQHHCHFGNAPSLYLRILLNGFLHWRSFVFRVIFEEESFIIYQEFFNLVDVSLCLQWSSNEIEELIPQSTSQKDLLDCDVVQIDFHSLNQSLNPVNRVVAKMSFSNRIHSLPKEADGDVKGIPLEMGSNLELSRMRFINNMPVNFPLVTNCSAKGKSIDSTTQYKYLEVFILNSFFKITTEMHDGFHDFAALRGILMLLSNGMFSRAPYLQLLLSHPQYVHTIH</sequence>
<dbReference type="InterPro" id="IPR039844">
    <property type="entry name" value="URB1"/>
</dbReference>
<dbReference type="AlphaFoldDB" id="A0AAW0IXN9"/>